<dbReference type="Pfam" id="PF13442">
    <property type="entry name" value="Cytochrome_CBB3"/>
    <property type="match status" value="1"/>
</dbReference>
<dbReference type="SUPFAM" id="SSF46626">
    <property type="entry name" value="Cytochrome c"/>
    <property type="match status" value="2"/>
</dbReference>
<name>A0ABN7ZJZ9_9BURK</name>
<proteinExistence type="predicted"/>
<evidence type="ECO:0000313" key="10">
    <source>
        <dbReference type="Proteomes" id="UP000706525"/>
    </source>
</evidence>
<feature type="signal peptide" evidence="7">
    <location>
        <begin position="1"/>
        <end position="31"/>
    </location>
</feature>
<keyword evidence="7" id="KW-0732">Signal</keyword>
<evidence type="ECO:0000259" key="8">
    <source>
        <dbReference type="PROSITE" id="PS51007"/>
    </source>
</evidence>
<dbReference type="Gene3D" id="1.10.760.10">
    <property type="entry name" value="Cytochrome c-like domain"/>
    <property type="match status" value="2"/>
</dbReference>
<keyword evidence="1" id="KW-0813">Transport</keyword>
<feature type="chain" id="PRO_5045233781" description="Cytochrome c domain-containing protein" evidence="7">
    <location>
        <begin position="32"/>
        <end position="240"/>
    </location>
</feature>
<keyword evidence="3 6" id="KW-0479">Metal-binding</keyword>
<dbReference type="RefSeq" id="WP_223994339.1">
    <property type="nucleotide sequence ID" value="NZ_CAJZAG010000013.1"/>
</dbReference>
<feature type="domain" description="Cytochrome c" evidence="8">
    <location>
        <begin position="154"/>
        <end position="236"/>
    </location>
</feature>
<dbReference type="InterPro" id="IPR036909">
    <property type="entry name" value="Cyt_c-like_dom_sf"/>
</dbReference>
<protein>
    <recommendedName>
        <fullName evidence="8">Cytochrome c domain-containing protein</fullName>
    </recommendedName>
</protein>
<sequence length="240" mass="26058">MKRPMFPRLLPSVLIPAAFATLAMSSGHVQARTGQEVLQQQCVACHAVSKPQSLDLERLWQRKGPDLYYAGIKFNQPWLEKWLQNPTTIRPAGVMPARSVRAAADKTPDTVDPGALTPHLALSKDEAAAVAAELMKLGPDLGLVEKGAFRNDPPNVSMAGMLFSKLRGCASCHSAKPGNGGSSGPEMYDGGARLQPDYIVAYLRDPQKFDPHVWMPRLDLNDADVQKLAGYITTLKGEAK</sequence>
<dbReference type="EMBL" id="CAJZAG010000013">
    <property type="protein sequence ID" value="CAG9184537.1"/>
    <property type="molecule type" value="Genomic_DNA"/>
</dbReference>
<feature type="domain" description="Cytochrome c" evidence="8">
    <location>
        <begin position="29"/>
        <end position="118"/>
    </location>
</feature>
<keyword evidence="5 6" id="KW-0408">Iron</keyword>
<dbReference type="PANTHER" id="PTHR37823:SF1">
    <property type="entry name" value="CYTOCHROME C-553-LIKE"/>
    <property type="match status" value="1"/>
</dbReference>
<keyword evidence="2 6" id="KW-0349">Heme</keyword>
<keyword evidence="4" id="KW-0249">Electron transport</keyword>
<dbReference type="PANTHER" id="PTHR37823">
    <property type="entry name" value="CYTOCHROME C-553-LIKE"/>
    <property type="match status" value="1"/>
</dbReference>
<evidence type="ECO:0000313" key="9">
    <source>
        <dbReference type="EMBL" id="CAG9184537.1"/>
    </source>
</evidence>
<organism evidence="9 10">
    <name type="scientific">Cupriavidus pampae</name>
    <dbReference type="NCBI Taxonomy" id="659251"/>
    <lineage>
        <taxon>Bacteria</taxon>
        <taxon>Pseudomonadati</taxon>
        <taxon>Pseudomonadota</taxon>
        <taxon>Betaproteobacteria</taxon>
        <taxon>Burkholderiales</taxon>
        <taxon>Burkholderiaceae</taxon>
        <taxon>Cupriavidus</taxon>
    </lineage>
</organism>
<dbReference type="PROSITE" id="PS51007">
    <property type="entry name" value="CYTC"/>
    <property type="match status" value="2"/>
</dbReference>
<evidence type="ECO:0000256" key="1">
    <source>
        <dbReference type="ARBA" id="ARBA00022448"/>
    </source>
</evidence>
<evidence type="ECO:0000256" key="5">
    <source>
        <dbReference type="ARBA" id="ARBA00023004"/>
    </source>
</evidence>
<evidence type="ECO:0000256" key="6">
    <source>
        <dbReference type="PROSITE-ProRule" id="PRU00433"/>
    </source>
</evidence>
<dbReference type="InterPro" id="IPR009056">
    <property type="entry name" value="Cyt_c-like_dom"/>
</dbReference>
<evidence type="ECO:0000256" key="4">
    <source>
        <dbReference type="ARBA" id="ARBA00022982"/>
    </source>
</evidence>
<comment type="caution">
    <text evidence="9">The sequence shown here is derived from an EMBL/GenBank/DDBJ whole genome shotgun (WGS) entry which is preliminary data.</text>
</comment>
<dbReference type="InterPro" id="IPR051811">
    <property type="entry name" value="Cytochrome_c550/c551-like"/>
</dbReference>
<keyword evidence="10" id="KW-1185">Reference proteome</keyword>
<gene>
    <name evidence="9" type="ORF">LMG32289_05642</name>
</gene>
<reference evidence="9 10" key="1">
    <citation type="submission" date="2021-08" db="EMBL/GenBank/DDBJ databases">
        <authorList>
            <person name="Peeters C."/>
        </authorList>
    </citation>
    <scope>NUCLEOTIDE SEQUENCE [LARGE SCALE GENOMIC DNA]</scope>
    <source>
        <strain evidence="9 10">LMG 32289</strain>
    </source>
</reference>
<accession>A0ABN7ZJZ9</accession>
<evidence type="ECO:0000256" key="7">
    <source>
        <dbReference type="SAM" id="SignalP"/>
    </source>
</evidence>
<evidence type="ECO:0000256" key="2">
    <source>
        <dbReference type="ARBA" id="ARBA00022617"/>
    </source>
</evidence>
<evidence type="ECO:0000256" key="3">
    <source>
        <dbReference type="ARBA" id="ARBA00022723"/>
    </source>
</evidence>
<dbReference type="Proteomes" id="UP000706525">
    <property type="component" value="Unassembled WGS sequence"/>
</dbReference>